<dbReference type="FunFam" id="2.30.42.10:FF:000064">
    <property type="entry name" value="protein lap4 isoform X1"/>
    <property type="match status" value="1"/>
</dbReference>
<evidence type="ECO:0000256" key="18">
    <source>
        <dbReference type="ARBA" id="ARBA00023288"/>
    </source>
</evidence>
<proteinExistence type="predicted"/>
<feature type="compositionally biased region" description="Basic and acidic residues" evidence="22">
    <location>
        <begin position="459"/>
        <end position="474"/>
    </location>
</feature>
<dbReference type="GO" id="GO:0014069">
    <property type="term" value="C:postsynaptic density"/>
    <property type="evidence" value="ECO:0007669"/>
    <property type="project" value="TreeGrafter"/>
</dbReference>
<evidence type="ECO:0000256" key="14">
    <source>
        <dbReference type="ARBA" id="ARBA00023054"/>
    </source>
</evidence>
<dbReference type="Proteomes" id="UP000261640">
    <property type="component" value="Unplaced"/>
</dbReference>
<evidence type="ECO:0000256" key="19">
    <source>
        <dbReference type="ARBA" id="ARBA00034106"/>
    </source>
</evidence>
<dbReference type="PANTHER" id="PTHR23119:SF57">
    <property type="entry name" value="PROTEIN SCRIBBLE HOMOLOG"/>
    <property type="match status" value="1"/>
</dbReference>
<feature type="domain" description="PDZ" evidence="23">
    <location>
        <begin position="939"/>
        <end position="1028"/>
    </location>
</feature>
<evidence type="ECO:0000313" key="25">
    <source>
        <dbReference type="Proteomes" id="UP000261640"/>
    </source>
</evidence>
<feature type="compositionally biased region" description="Basic and acidic residues" evidence="22">
    <location>
        <begin position="648"/>
        <end position="660"/>
    </location>
</feature>
<evidence type="ECO:0000256" key="6">
    <source>
        <dbReference type="ARBA" id="ARBA00022475"/>
    </source>
</evidence>
<accession>A0A7N8Y0K5</accession>
<feature type="region of interest" description="Disordered" evidence="22">
    <location>
        <begin position="889"/>
        <end position="920"/>
    </location>
</feature>
<keyword evidence="10" id="KW-0677">Repeat</keyword>
<keyword evidence="14" id="KW-0175">Coiled coil</keyword>
<keyword evidence="13" id="KW-0770">Synapse</keyword>
<reference evidence="24" key="2">
    <citation type="submission" date="2025-09" db="UniProtKB">
        <authorList>
            <consortium name="Ensembl"/>
        </authorList>
    </citation>
    <scope>IDENTIFICATION</scope>
</reference>
<dbReference type="InterPro" id="IPR003591">
    <property type="entry name" value="Leu-rich_rpt_typical-subtyp"/>
</dbReference>
<keyword evidence="15" id="KW-0472">Membrane</keyword>
<dbReference type="GO" id="GO:0043113">
    <property type="term" value="P:receptor clustering"/>
    <property type="evidence" value="ECO:0007669"/>
    <property type="project" value="TreeGrafter"/>
</dbReference>
<dbReference type="Pfam" id="PF00595">
    <property type="entry name" value="PDZ"/>
    <property type="match status" value="4"/>
</dbReference>
<keyword evidence="18" id="KW-0449">Lipoprotein</keyword>
<feature type="region of interest" description="Disordered" evidence="22">
    <location>
        <begin position="1218"/>
        <end position="1298"/>
    </location>
</feature>
<dbReference type="CDD" id="cd06702">
    <property type="entry name" value="PDZ3_Scribble-like"/>
    <property type="match status" value="1"/>
</dbReference>
<dbReference type="GO" id="GO:0016323">
    <property type="term" value="C:basolateral plasma membrane"/>
    <property type="evidence" value="ECO:0007669"/>
    <property type="project" value="TreeGrafter"/>
</dbReference>
<keyword evidence="6" id="KW-1003">Cell membrane</keyword>
<feature type="compositionally biased region" description="Basic and acidic residues" evidence="22">
    <location>
        <begin position="526"/>
        <end position="538"/>
    </location>
</feature>
<evidence type="ECO:0000256" key="4">
    <source>
        <dbReference type="ARBA" id="ARBA00004536"/>
    </source>
</evidence>
<sequence>MLKCIPLWRCNRHVESVDKRHCNLQTVPDEIFRYSRSLEELLLDANQLKELPKPFFRLLNLRKLGLSDNEIQRLPPEVANFMQLVELDISRNDIPEIPESIKFCRALEIADFSGNPLSRLPDGFTQLRALAHLALNDVSLQTLPNDIGKSLSFLVKLEQLDLGSNELEVLPDTLGALPNLRELWLDHNQLSSLPPELGNLRRLVCLDVSENRLEELPSELNGLLALTDLLLTQNLLEVIPDSIGCLKQLSILKVDQNRLIHLTDSIGECENLTELVLTENLLQSLPCSLGKLKKLTNLNVDRNRLGSVPKELGGCASLNVLSLRDNRLGKLPAELADATELHVLDVAGNRLQNLPFALTNLNLKAMWLAENQSQPMLKFQTEDDERTGEKVLTCYLLPQQPSPSLENLLQNSVDDSWTDSNLNRVSVIQFQEETKAEEEDDAAAAERRGLQRRATPHPSELKVMKKVIEERRNEPYISRPDGEEESPDVQEKRLSDLSNQSHDSQVSNSTLSATSHEGRQNVTIASRREDFVDGHSPQDDEELDEMEVEYIEPTVHFAEEPIIRGGDDADDEDGEDAERSDEEDERPAFPAEKQRLIRKDTPHYKKHFKITKLPKPEAVAALLQGFSPDGLNSSKQAAEDEEDEEEEQQHHRPEELEDSRQQVNSSQVKHALTILRQTGGLGISIAGGKGSTPYKGDDEGIFISRVSEEGPAARAGVKVGDKLLVVNGVDLHEAEHHTAVEALRSSGATVSMTVLRERMVEPENAITTTPLRPEDDYFPRERRSSGIAFNMETSPQQRLSTCLMRNDKGLGFSIAGGKGSTPYRTGDTGIYISRIAEGGAAHRDSTLRVGDRVISINGVDMTEARHDQAVALLTGTSPTITLLVERDLNAPGASPGQSRARAHSPPPPEPSDSPDQEEAGLSLHGNHLSRMEDEYPIEEVTLLKSGGPLGLSIVGGSDHASHPFGINEPGVFISKVIPHGLACQSGLRVGDRILEVNSIDLRHATHQEAVRALLANKQEIRMLVRRDPSPPGMQEIVIQKQPGEKLGISIRGGAKGHAGNPFDPTDEGIFISKVSSSGAAARDGRLQVGMRILEVNNHSLLGMTHTEAVRVLRAVGDSLVMLVCDGFDAHKVAAASPGIIANPFATGIVRKNSMESISSIDRDLSPEEMDIIQKETEMVRETSQWEREEMEKVNIGTEPLKLDYKTLAALPATSLQKVNRAPPSDFTRTDSPIRETPYSPTIQPVSSLSTEHTLHYPSYHSAIQPVGRVRPGTSPATPDGHSPNPFQHGPSPFNSQTSDLYSVRNNLHLNQPSPEPELNNEVFDDDVHVQERTDKGQTSKVSPRPSLTSDRREYMSLAAVPRFSRPSMELQSPSPGGKNSPEQRSFRDRQKYFEIDVKQQTPDKPKPRVSLVGEDDLKKMREEEGLKFEQRAREYLLDEDDEDEEEDLAKQVAQMKATGKVLLDGVEYKVEPVSTPTQHCSTPLISHFEMSVPSFLALYSTFLLCIVSLIPVYPGESAAPIRTAKAERRHQERLRMQSPELAVAPDKDLSPAEKRALEAEKRAMWRAARPYGLEEDVRQYEQDLAKRLYRARVRASEGTAVAPQSHTSSSTSSSAASQLRMKSLEQDALKAQMVIAKSRDGKKRGTLDQLTESPSPAPTPSPTPMEELSPRGITSPGRLSLSSKKFDYRQFAAIPSSKPVYDIQVLAAC</sequence>
<feature type="domain" description="PDZ" evidence="23">
    <location>
        <begin position="800"/>
        <end position="888"/>
    </location>
</feature>
<evidence type="ECO:0000256" key="5">
    <source>
        <dbReference type="ARBA" id="ARBA00022473"/>
    </source>
</evidence>
<evidence type="ECO:0000256" key="9">
    <source>
        <dbReference type="ARBA" id="ARBA00022614"/>
    </source>
</evidence>
<dbReference type="GO" id="GO:0098609">
    <property type="term" value="P:cell-cell adhesion"/>
    <property type="evidence" value="ECO:0007669"/>
    <property type="project" value="TreeGrafter"/>
</dbReference>
<evidence type="ECO:0000256" key="1">
    <source>
        <dbReference type="ARBA" id="ARBA00004202"/>
    </source>
</evidence>
<feature type="region of interest" description="Disordered" evidence="22">
    <location>
        <begin position="626"/>
        <end position="668"/>
    </location>
</feature>
<dbReference type="PANTHER" id="PTHR23119">
    <property type="entry name" value="DISCS LARGE"/>
    <property type="match status" value="1"/>
</dbReference>
<dbReference type="Gene3D" id="2.30.42.10">
    <property type="match status" value="4"/>
</dbReference>
<keyword evidence="9" id="KW-0433">Leucine-rich repeat</keyword>
<dbReference type="Ensembl" id="ENSMAMT00000060759.1">
    <property type="protein sequence ID" value="ENSMAMP00000056400.1"/>
    <property type="gene ID" value="ENSMAMG00000010469.2"/>
</dbReference>
<dbReference type="InterPro" id="IPR032675">
    <property type="entry name" value="LRR_dom_sf"/>
</dbReference>
<evidence type="ECO:0000256" key="16">
    <source>
        <dbReference type="ARBA" id="ARBA00023139"/>
    </source>
</evidence>
<dbReference type="GeneTree" id="ENSGT00940000154025"/>
<keyword evidence="8" id="KW-0597">Phosphoprotein</keyword>
<keyword evidence="11" id="KW-0221">Differentiation</keyword>
<dbReference type="SMART" id="SM00369">
    <property type="entry name" value="LRR_TYP"/>
    <property type="match status" value="11"/>
</dbReference>
<dbReference type="FunFam" id="2.30.42.10:FF:000114">
    <property type="entry name" value="protein scribble homolog isoform X1"/>
    <property type="match status" value="1"/>
</dbReference>
<organism evidence="24 25">
    <name type="scientific">Mastacembelus armatus</name>
    <name type="common">zig-zag eel</name>
    <dbReference type="NCBI Taxonomy" id="205130"/>
    <lineage>
        <taxon>Eukaryota</taxon>
        <taxon>Metazoa</taxon>
        <taxon>Chordata</taxon>
        <taxon>Craniata</taxon>
        <taxon>Vertebrata</taxon>
        <taxon>Euteleostomi</taxon>
        <taxon>Actinopterygii</taxon>
        <taxon>Neopterygii</taxon>
        <taxon>Teleostei</taxon>
        <taxon>Neoteleostei</taxon>
        <taxon>Acanthomorphata</taxon>
        <taxon>Anabantaria</taxon>
        <taxon>Synbranchiformes</taxon>
        <taxon>Mastacembelidae</taxon>
        <taxon>Mastacembelus</taxon>
    </lineage>
</organism>
<keyword evidence="12" id="KW-0965">Cell junction</keyword>
<dbReference type="GO" id="GO:0098968">
    <property type="term" value="P:neurotransmitter receptor transport postsynaptic membrane to endosome"/>
    <property type="evidence" value="ECO:0007669"/>
    <property type="project" value="TreeGrafter"/>
</dbReference>
<dbReference type="Gene3D" id="3.80.10.10">
    <property type="entry name" value="Ribonuclease Inhibitor"/>
    <property type="match status" value="2"/>
</dbReference>
<evidence type="ECO:0000256" key="8">
    <source>
        <dbReference type="ARBA" id="ARBA00022553"/>
    </source>
</evidence>
<evidence type="ECO:0000256" key="17">
    <source>
        <dbReference type="ARBA" id="ARBA00023273"/>
    </source>
</evidence>
<dbReference type="FunFam" id="3.80.10.10:FF:000338">
    <property type="entry name" value="protein scribble homolog isoform X12"/>
    <property type="match status" value="1"/>
</dbReference>
<feature type="compositionally biased region" description="Acidic residues" evidence="22">
    <location>
        <begin position="539"/>
        <end position="550"/>
    </location>
</feature>
<dbReference type="GO" id="GO:0005737">
    <property type="term" value="C:cytoplasm"/>
    <property type="evidence" value="ECO:0007669"/>
    <property type="project" value="UniProtKB-SubCell"/>
</dbReference>
<keyword evidence="7" id="KW-0963">Cytoplasm</keyword>
<dbReference type="GO" id="GO:0030154">
    <property type="term" value="P:cell differentiation"/>
    <property type="evidence" value="ECO:0007669"/>
    <property type="project" value="UniProtKB-KW"/>
</dbReference>
<dbReference type="GO" id="GO:0045197">
    <property type="term" value="P:establishment or maintenance of epithelial cell apical/basal polarity"/>
    <property type="evidence" value="ECO:0007669"/>
    <property type="project" value="TreeGrafter"/>
</dbReference>
<dbReference type="SUPFAM" id="SSF50156">
    <property type="entry name" value="PDZ domain-like"/>
    <property type="match status" value="4"/>
</dbReference>
<dbReference type="FunFam" id="3.80.10.10:FF:000072">
    <property type="entry name" value="protein scribble homolog isoform X1"/>
    <property type="match status" value="1"/>
</dbReference>
<feature type="compositionally biased region" description="Basic and acidic residues" evidence="22">
    <location>
        <begin position="557"/>
        <end position="567"/>
    </location>
</feature>
<feature type="region of interest" description="Disordered" evidence="22">
    <location>
        <begin position="432"/>
        <end position="603"/>
    </location>
</feature>
<evidence type="ECO:0000256" key="7">
    <source>
        <dbReference type="ARBA" id="ARBA00022490"/>
    </source>
</evidence>
<dbReference type="CDD" id="cd06701">
    <property type="entry name" value="PDZ4_Scribble-like"/>
    <property type="match status" value="1"/>
</dbReference>
<keyword evidence="5" id="KW-0217">Developmental protein</keyword>
<evidence type="ECO:0000256" key="21">
    <source>
        <dbReference type="ARBA" id="ARBA00072775"/>
    </source>
</evidence>
<feature type="domain" description="PDZ" evidence="23">
    <location>
        <begin position="1035"/>
        <end position="1123"/>
    </location>
</feature>
<dbReference type="SMART" id="SM00228">
    <property type="entry name" value="PDZ"/>
    <property type="match status" value="4"/>
</dbReference>
<dbReference type="InterPro" id="IPR036034">
    <property type="entry name" value="PDZ_sf"/>
</dbReference>
<dbReference type="Pfam" id="PF13855">
    <property type="entry name" value="LRR_8"/>
    <property type="match status" value="3"/>
</dbReference>
<evidence type="ECO:0000313" key="24">
    <source>
        <dbReference type="Ensembl" id="ENSMAMP00000056400.1"/>
    </source>
</evidence>
<dbReference type="CDD" id="cd06704">
    <property type="entry name" value="PDZ1_Scribble-like"/>
    <property type="match status" value="1"/>
</dbReference>
<dbReference type="SUPFAM" id="SSF52047">
    <property type="entry name" value="RNI-like"/>
    <property type="match status" value="1"/>
</dbReference>
<dbReference type="GO" id="GO:0098793">
    <property type="term" value="C:presynapse"/>
    <property type="evidence" value="ECO:0007669"/>
    <property type="project" value="UniProtKB-SubCell"/>
</dbReference>
<evidence type="ECO:0000256" key="22">
    <source>
        <dbReference type="SAM" id="MobiDB-lite"/>
    </source>
</evidence>
<feature type="region of interest" description="Disordered" evidence="22">
    <location>
        <begin position="1331"/>
        <end position="1385"/>
    </location>
</feature>
<evidence type="ECO:0000256" key="13">
    <source>
        <dbReference type="ARBA" id="ARBA00023018"/>
    </source>
</evidence>
<dbReference type="InterPro" id="IPR001611">
    <property type="entry name" value="Leu-rich_rpt"/>
</dbReference>
<keyword evidence="25" id="KW-1185">Reference proteome</keyword>
<dbReference type="CDD" id="cd06703">
    <property type="entry name" value="PDZ2_Scribble-like"/>
    <property type="match status" value="1"/>
</dbReference>
<dbReference type="FunFam" id="2.30.42.10:FF:000041">
    <property type="entry name" value="protein scribble homolog isoform X1"/>
    <property type="match status" value="1"/>
</dbReference>
<evidence type="ECO:0000256" key="12">
    <source>
        <dbReference type="ARBA" id="ARBA00022949"/>
    </source>
</evidence>
<protein>
    <recommendedName>
        <fullName evidence="21">Protein scribble homolog</fullName>
    </recommendedName>
</protein>
<name>A0A7N8Y0K5_9TELE</name>
<dbReference type="PROSITE" id="PS50106">
    <property type="entry name" value="PDZ"/>
    <property type="match status" value="4"/>
</dbReference>
<dbReference type="GO" id="GO:0019901">
    <property type="term" value="F:protein kinase binding"/>
    <property type="evidence" value="ECO:0007669"/>
    <property type="project" value="TreeGrafter"/>
</dbReference>
<feature type="region of interest" description="Disordered" evidence="22">
    <location>
        <begin position="1636"/>
        <end position="1680"/>
    </location>
</feature>
<feature type="compositionally biased region" description="Polar residues" evidence="22">
    <location>
        <begin position="1238"/>
        <end position="1251"/>
    </location>
</feature>
<evidence type="ECO:0000256" key="10">
    <source>
        <dbReference type="ARBA" id="ARBA00022737"/>
    </source>
</evidence>
<keyword evidence="16" id="KW-0564">Palmitate</keyword>
<feature type="compositionally biased region" description="Basic and acidic residues" evidence="22">
    <location>
        <begin position="592"/>
        <end position="603"/>
    </location>
</feature>
<feature type="compositionally biased region" description="Basic and acidic residues" evidence="22">
    <location>
        <begin position="1637"/>
        <end position="1646"/>
    </location>
</feature>
<reference evidence="24" key="1">
    <citation type="submission" date="2025-08" db="UniProtKB">
        <authorList>
            <consortium name="Ensembl"/>
        </authorList>
    </citation>
    <scope>IDENTIFICATION</scope>
</reference>
<feature type="compositionally biased region" description="Polar residues" evidence="22">
    <location>
        <begin position="1338"/>
        <end position="1348"/>
    </location>
</feature>
<evidence type="ECO:0000256" key="3">
    <source>
        <dbReference type="ARBA" id="ARBA00004510"/>
    </source>
</evidence>
<dbReference type="PROSITE" id="PS51450">
    <property type="entry name" value="LRR"/>
    <property type="match status" value="3"/>
</dbReference>
<dbReference type="FunFam" id="2.30.42.10:FF:000074">
    <property type="entry name" value="protein scribble homolog isoform X2"/>
    <property type="match status" value="1"/>
</dbReference>
<evidence type="ECO:0000256" key="11">
    <source>
        <dbReference type="ARBA" id="ARBA00022782"/>
    </source>
</evidence>
<dbReference type="GO" id="GO:0030027">
    <property type="term" value="C:lamellipodium"/>
    <property type="evidence" value="ECO:0007669"/>
    <property type="project" value="UniProtKB-SubCell"/>
</dbReference>
<dbReference type="InterPro" id="IPR001478">
    <property type="entry name" value="PDZ"/>
</dbReference>
<dbReference type="GO" id="GO:0045211">
    <property type="term" value="C:postsynaptic membrane"/>
    <property type="evidence" value="ECO:0007669"/>
    <property type="project" value="TreeGrafter"/>
</dbReference>
<keyword evidence="17" id="KW-0966">Cell projection</keyword>
<evidence type="ECO:0000256" key="15">
    <source>
        <dbReference type="ARBA" id="ARBA00023136"/>
    </source>
</evidence>
<evidence type="ECO:0000259" key="23">
    <source>
        <dbReference type="PROSITE" id="PS50106"/>
    </source>
</evidence>
<evidence type="ECO:0000256" key="2">
    <source>
        <dbReference type="ARBA" id="ARBA00004496"/>
    </source>
</evidence>
<comment type="subcellular location">
    <subcellularLocation>
        <location evidence="4">Cell junction</location>
        <location evidence="4">Adherens junction</location>
    </subcellularLocation>
    <subcellularLocation>
        <location evidence="1">Cell membrane</location>
        <topology evidence="1">Peripheral membrane protein</topology>
    </subcellularLocation>
    <subcellularLocation>
        <location evidence="3">Cell projection</location>
        <location evidence="3">Lamellipodium</location>
    </subcellularLocation>
    <subcellularLocation>
        <location evidence="2">Cytoplasm</location>
    </subcellularLocation>
    <subcellularLocation>
        <location evidence="20">Postsynapse</location>
    </subcellularLocation>
    <subcellularLocation>
        <location evidence="19">Presynapse</location>
    </subcellularLocation>
</comment>
<feature type="compositionally biased region" description="Low complexity" evidence="22">
    <location>
        <begin position="1605"/>
        <end position="1617"/>
    </location>
</feature>
<feature type="region of interest" description="Disordered" evidence="22">
    <location>
        <begin position="1597"/>
        <end position="1620"/>
    </location>
</feature>
<evidence type="ECO:0000256" key="20">
    <source>
        <dbReference type="ARBA" id="ARBA00034110"/>
    </source>
</evidence>
<feature type="compositionally biased region" description="Polar residues" evidence="22">
    <location>
        <begin position="496"/>
        <end position="524"/>
    </location>
</feature>
<dbReference type="GO" id="GO:0098887">
    <property type="term" value="P:neurotransmitter receptor transport, endosome to postsynaptic membrane"/>
    <property type="evidence" value="ECO:0007669"/>
    <property type="project" value="TreeGrafter"/>
</dbReference>
<dbReference type="InterPro" id="IPR050614">
    <property type="entry name" value="Synaptic_Scaffolding_LAP-MAGUK"/>
</dbReference>
<feature type="compositionally biased region" description="Acidic residues" evidence="22">
    <location>
        <begin position="568"/>
        <end position="585"/>
    </location>
</feature>
<dbReference type="GO" id="GO:0005912">
    <property type="term" value="C:adherens junction"/>
    <property type="evidence" value="ECO:0007669"/>
    <property type="project" value="UniProtKB-SubCell"/>
</dbReference>
<feature type="domain" description="PDZ" evidence="23">
    <location>
        <begin position="671"/>
        <end position="758"/>
    </location>
</feature>
<dbReference type="SMART" id="SM00364">
    <property type="entry name" value="LRR_BAC"/>
    <property type="match status" value="9"/>
</dbReference>